<dbReference type="AlphaFoldDB" id="A0A7X6KRZ4"/>
<evidence type="ECO:0000313" key="1">
    <source>
        <dbReference type="EMBL" id="NKY21181.1"/>
    </source>
</evidence>
<protein>
    <submittedName>
        <fullName evidence="1">HEAT repeat domain-containing protein</fullName>
    </submittedName>
</protein>
<organism evidence="1 2">
    <name type="scientific">Cellulomonas denverensis</name>
    <dbReference type="NCBI Taxonomy" id="264297"/>
    <lineage>
        <taxon>Bacteria</taxon>
        <taxon>Bacillati</taxon>
        <taxon>Actinomycetota</taxon>
        <taxon>Actinomycetes</taxon>
        <taxon>Micrococcales</taxon>
        <taxon>Cellulomonadaceae</taxon>
        <taxon>Cellulomonas</taxon>
    </lineage>
</organism>
<sequence>MKTDQHRAALRGLPESEVPGYLTAHSGLPGPRGNLELIAALVEEATPALALDLADRPDEYLRSCGTATLGRLIAEGHDVAALLHTRAADDSWRVREATAMALQRLGDADPAAMRALVQTWSHDDDPLVRRAAIAGICEPRLLKDPDTAVAALDACAAATDGLVAVPADHRRDPAVRTLRQGLGYCWSVAVAGAPEPGVARFLALENVADPDVAWVVRENRKKSRLRRVLGD</sequence>
<dbReference type="Pfam" id="PF13646">
    <property type="entry name" value="HEAT_2"/>
    <property type="match status" value="1"/>
</dbReference>
<dbReference type="InterPro" id="IPR016024">
    <property type="entry name" value="ARM-type_fold"/>
</dbReference>
<evidence type="ECO:0000313" key="2">
    <source>
        <dbReference type="Proteomes" id="UP000581206"/>
    </source>
</evidence>
<dbReference type="Proteomes" id="UP000581206">
    <property type="component" value="Unassembled WGS sequence"/>
</dbReference>
<accession>A0A7X6KRZ4</accession>
<dbReference type="SUPFAM" id="SSF48371">
    <property type="entry name" value="ARM repeat"/>
    <property type="match status" value="1"/>
</dbReference>
<name>A0A7X6KRZ4_9CELL</name>
<proteinExistence type="predicted"/>
<reference evidence="1 2" key="1">
    <citation type="submission" date="2020-04" db="EMBL/GenBank/DDBJ databases">
        <title>MicrobeNet Type strains.</title>
        <authorList>
            <person name="Nicholson A.C."/>
        </authorList>
    </citation>
    <scope>NUCLEOTIDE SEQUENCE [LARGE SCALE GENOMIC DNA]</scope>
    <source>
        <strain evidence="1 2">ATCC BAA-788</strain>
    </source>
</reference>
<dbReference type="InterPro" id="IPR011989">
    <property type="entry name" value="ARM-like"/>
</dbReference>
<comment type="caution">
    <text evidence="1">The sequence shown here is derived from an EMBL/GenBank/DDBJ whole genome shotgun (WGS) entry which is preliminary data.</text>
</comment>
<keyword evidence="2" id="KW-1185">Reference proteome</keyword>
<dbReference type="EMBL" id="JAAXOX010000001">
    <property type="protein sequence ID" value="NKY21181.1"/>
    <property type="molecule type" value="Genomic_DNA"/>
</dbReference>
<dbReference type="Gene3D" id="1.25.10.10">
    <property type="entry name" value="Leucine-rich Repeat Variant"/>
    <property type="match status" value="1"/>
</dbReference>
<gene>
    <name evidence="1" type="ORF">HGA03_00695</name>
</gene>
<dbReference type="RefSeq" id="WP_168628302.1">
    <property type="nucleotide sequence ID" value="NZ_BONL01000003.1"/>
</dbReference>